<organism evidence="4 5">
    <name type="scientific">Alteribacillus persepolensis</name>
    <dbReference type="NCBI Taxonomy" id="568899"/>
    <lineage>
        <taxon>Bacteria</taxon>
        <taxon>Bacillati</taxon>
        <taxon>Bacillota</taxon>
        <taxon>Bacilli</taxon>
        <taxon>Bacillales</taxon>
        <taxon>Bacillaceae</taxon>
        <taxon>Alteribacillus</taxon>
    </lineage>
</organism>
<sequence>MKRLLFVFLTAFLSIGMLAACGQGEDMEETEETTGTEETSENEEAAENEETVENEADSDESSDESDTENTETNTQEDTAENEETTESEGSTADETVNETVTLYFSDDQLLETYKEEQEVEAASTEELPEAALNAWLEGSNSEELINPLAGLAEQEVAIQSVEGENGTAEVSFSDAILDVNAGSSVEMAVTDQIALIMEQFGYNETKILVEGQEEPTLFGHMDATEPISAPNPDDYEPVE</sequence>
<accession>A0A1G8FH51</accession>
<dbReference type="InterPro" id="IPR019606">
    <property type="entry name" value="GerMN"/>
</dbReference>
<evidence type="ECO:0000256" key="1">
    <source>
        <dbReference type="SAM" id="MobiDB-lite"/>
    </source>
</evidence>
<evidence type="ECO:0000313" key="4">
    <source>
        <dbReference type="EMBL" id="SDH81473.1"/>
    </source>
</evidence>
<feature type="signal peptide" evidence="2">
    <location>
        <begin position="1"/>
        <end position="19"/>
    </location>
</feature>
<dbReference type="Pfam" id="PF10646">
    <property type="entry name" value="Germane"/>
    <property type="match status" value="1"/>
</dbReference>
<gene>
    <name evidence="4" type="ORF">SAMN05192534_11235</name>
</gene>
<feature type="chain" id="PRO_5038708258" evidence="2">
    <location>
        <begin position="20"/>
        <end position="239"/>
    </location>
</feature>
<dbReference type="Proteomes" id="UP000199163">
    <property type="component" value="Unassembled WGS sequence"/>
</dbReference>
<feature type="compositionally biased region" description="Acidic residues" evidence="1">
    <location>
        <begin position="25"/>
        <end position="69"/>
    </location>
</feature>
<feature type="compositionally biased region" description="Acidic residues" evidence="1">
    <location>
        <begin position="77"/>
        <end position="86"/>
    </location>
</feature>
<dbReference type="AlphaFoldDB" id="A0A1G8FH51"/>
<keyword evidence="5" id="KW-1185">Reference proteome</keyword>
<dbReference type="EMBL" id="FNDK01000012">
    <property type="protein sequence ID" value="SDH81473.1"/>
    <property type="molecule type" value="Genomic_DNA"/>
</dbReference>
<dbReference type="PROSITE" id="PS51257">
    <property type="entry name" value="PROKAR_LIPOPROTEIN"/>
    <property type="match status" value="1"/>
</dbReference>
<protein>
    <submittedName>
        <fullName evidence="4">Sporulation and spore germination</fullName>
    </submittedName>
</protein>
<dbReference type="SMART" id="SM00909">
    <property type="entry name" value="Germane"/>
    <property type="match status" value="1"/>
</dbReference>
<dbReference type="STRING" id="568899.SAMN05192534_11235"/>
<reference evidence="4 5" key="1">
    <citation type="submission" date="2016-10" db="EMBL/GenBank/DDBJ databases">
        <authorList>
            <person name="de Groot N.N."/>
        </authorList>
    </citation>
    <scope>NUCLEOTIDE SEQUENCE [LARGE SCALE GENOMIC DNA]</scope>
    <source>
        <strain evidence="4 5">DSM 21632</strain>
    </source>
</reference>
<proteinExistence type="predicted"/>
<name>A0A1G8FH51_9BACI</name>
<evidence type="ECO:0000313" key="5">
    <source>
        <dbReference type="Proteomes" id="UP000199163"/>
    </source>
</evidence>
<evidence type="ECO:0000256" key="2">
    <source>
        <dbReference type="SAM" id="SignalP"/>
    </source>
</evidence>
<keyword evidence="2" id="KW-0732">Signal</keyword>
<dbReference type="RefSeq" id="WP_175487467.1">
    <property type="nucleotide sequence ID" value="NZ_FNDK01000012.1"/>
</dbReference>
<feature type="region of interest" description="Disordered" evidence="1">
    <location>
        <begin position="23"/>
        <end position="97"/>
    </location>
</feature>
<feature type="domain" description="GerMN" evidence="3">
    <location>
        <begin position="128"/>
        <end position="218"/>
    </location>
</feature>
<evidence type="ECO:0000259" key="3">
    <source>
        <dbReference type="SMART" id="SM00909"/>
    </source>
</evidence>